<dbReference type="Pfam" id="PF00651">
    <property type="entry name" value="BTB"/>
    <property type="match status" value="1"/>
</dbReference>
<dbReference type="Proteomes" id="UP001153148">
    <property type="component" value="Unassembled WGS sequence"/>
</dbReference>
<dbReference type="EMBL" id="CAJPIN010153032">
    <property type="protein sequence ID" value="CAG2069571.1"/>
    <property type="molecule type" value="Genomic_DNA"/>
</dbReference>
<accession>A0ABN7PVT8</accession>
<evidence type="ECO:0000259" key="1">
    <source>
        <dbReference type="PROSITE" id="PS50097"/>
    </source>
</evidence>
<feature type="non-terminal residue" evidence="2">
    <location>
        <position position="94"/>
    </location>
</feature>
<dbReference type="Gene3D" id="3.30.710.10">
    <property type="entry name" value="Potassium Channel Kv1.1, Chain A"/>
    <property type="match status" value="1"/>
</dbReference>
<organism evidence="2 3">
    <name type="scientific">Timema podura</name>
    <name type="common">Walking stick</name>
    <dbReference type="NCBI Taxonomy" id="61482"/>
    <lineage>
        <taxon>Eukaryota</taxon>
        <taxon>Metazoa</taxon>
        <taxon>Ecdysozoa</taxon>
        <taxon>Arthropoda</taxon>
        <taxon>Hexapoda</taxon>
        <taxon>Insecta</taxon>
        <taxon>Pterygota</taxon>
        <taxon>Neoptera</taxon>
        <taxon>Polyneoptera</taxon>
        <taxon>Phasmatodea</taxon>
        <taxon>Timematodea</taxon>
        <taxon>Timematoidea</taxon>
        <taxon>Timematidae</taxon>
        <taxon>Timema</taxon>
    </lineage>
</organism>
<feature type="domain" description="BTB" evidence="1">
    <location>
        <begin position="38"/>
        <end position="94"/>
    </location>
</feature>
<evidence type="ECO:0000313" key="2">
    <source>
        <dbReference type="EMBL" id="CAG2069571.1"/>
    </source>
</evidence>
<gene>
    <name evidence="2" type="ORF">TPAB3V08_LOCUS16513</name>
</gene>
<name>A0ABN7PVT8_TIMPD</name>
<keyword evidence="3" id="KW-1185">Reference proteome</keyword>
<dbReference type="PROSITE" id="PS50097">
    <property type="entry name" value="BTB"/>
    <property type="match status" value="1"/>
</dbReference>
<evidence type="ECO:0000313" key="3">
    <source>
        <dbReference type="Proteomes" id="UP001153148"/>
    </source>
</evidence>
<protein>
    <recommendedName>
        <fullName evidence="1">BTB domain-containing protein</fullName>
    </recommendedName>
</protein>
<sequence>MFPYSCPRFENGAIVSKTNRSSQPANLSLDRNKHRELYDVTIHSKEGRELRAHKCVLAARLEYFNSMFGGGWAETSNSSKPLIIPIPYNILEAV</sequence>
<dbReference type="InterPro" id="IPR000210">
    <property type="entry name" value="BTB/POZ_dom"/>
</dbReference>
<dbReference type="SUPFAM" id="SSF54695">
    <property type="entry name" value="POZ domain"/>
    <property type="match status" value="1"/>
</dbReference>
<comment type="caution">
    <text evidence="2">The sequence shown here is derived from an EMBL/GenBank/DDBJ whole genome shotgun (WGS) entry which is preliminary data.</text>
</comment>
<reference evidence="2" key="1">
    <citation type="submission" date="2021-03" db="EMBL/GenBank/DDBJ databases">
        <authorList>
            <person name="Tran Van P."/>
        </authorList>
    </citation>
    <scope>NUCLEOTIDE SEQUENCE</scope>
</reference>
<proteinExistence type="predicted"/>
<dbReference type="InterPro" id="IPR011333">
    <property type="entry name" value="SKP1/BTB/POZ_sf"/>
</dbReference>